<evidence type="ECO:0000313" key="9">
    <source>
        <dbReference type="EMBL" id="KKL96457.1"/>
    </source>
</evidence>
<name>A0A0F9JBK7_9ZZZZ</name>
<dbReference type="PANTHER" id="PTHR32438:SF5">
    <property type="entry name" value="4-ALPHA-GLUCANOTRANSFERASE DPE1, CHLOROPLASTIC_AMYLOPLASTIC"/>
    <property type="match status" value="1"/>
</dbReference>
<keyword evidence="5" id="KW-0808">Transferase</keyword>
<organism evidence="9">
    <name type="scientific">marine sediment metagenome</name>
    <dbReference type="NCBI Taxonomy" id="412755"/>
    <lineage>
        <taxon>unclassified sequences</taxon>
        <taxon>metagenomes</taxon>
        <taxon>ecological metagenomes</taxon>
    </lineage>
</organism>
<evidence type="ECO:0000256" key="4">
    <source>
        <dbReference type="ARBA" id="ARBA00022676"/>
    </source>
</evidence>
<dbReference type="EMBL" id="LAZR01018428">
    <property type="protein sequence ID" value="KKL96457.1"/>
    <property type="molecule type" value="Genomic_DNA"/>
</dbReference>
<comment type="caution">
    <text evidence="9">The sequence shown here is derived from an EMBL/GenBank/DDBJ whole genome shotgun (WGS) entry which is preliminary data.</text>
</comment>
<dbReference type="GO" id="GO:0005975">
    <property type="term" value="P:carbohydrate metabolic process"/>
    <property type="evidence" value="ECO:0007669"/>
    <property type="project" value="InterPro"/>
</dbReference>
<feature type="non-terminal residue" evidence="9">
    <location>
        <position position="1"/>
    </location>
</feature>
<keyword evidence="6" id="KW-0119">Carbohydrate metabolism</keyword>
<dbReference type="GO" id="GO:0004134">
    <property type="term" value="F:4-alpha-glucanotransferase activity"/>
    <property type="evidence" value="ECO:0007669"/>
    <property type="project" value="UniProtKB-EC"/>
</dbReference>
<comment type="catalytic activity">
    <reaction evidence="1">
        <text>Transfers a segment of a (1-&gt;4)-alpha-D-glucan to a new position in an acceptor, which may be glucose or a (1-&gt;4)-alpha-D-glucan.</text>
        <dbReference type="EC" id="2.4.1.25"/>
    </reaction>
</comment>
<accession>A0A0F9JBK7</accession>
<dbReference type="NCBIfam" id="NF011080">
    <property type="entry name" value="PRK14508.1-3"/>
    <property type="match status" value="1"/>
</dbReference>
<protein>
    <recommendedName>
        <fullName evidence="3">4-alpha-glucanotransferase</fullName>
        <ecNumber evidence="3">2.4.1.25</ecNumber>
    </recommendedName>
    <alternativeName>
        <fullName evidence="7">Amylomaltase</fullName>
    </alternativeName>
    <alternativeName>
        <fullName evidence="8">Disproportionating enzyme</fullName>
    </alternativeName>
</protein>
<proteinExistence type="inferred from homology"/>
<comment type="similarity">
    <text evidence="2">Belongs to the disproportionating enzyme family.</text>
</comment>
<gene>
    <name evidence="9" type="ORF">LCGC14_1844280</name>
</gene>
<dbReference type="Gene3D" id="3.20.20.80">
    <property type="entry name" value="Glycosidases"/>
    <property type="match status" value="1"/>
</dbReference>
<dbReference type="PANTHER" id="PTHR32438">
    <property type="entry name" value="4-ALPHA-GLUCANOTRANSFERASE DPE1, CHLOROPLASTIC/AMYLOPLASTIC"/>
    <property type="match status" value="1"/>
</dbReference>
<dbReference type="InterPro" id="IPR017853">
    <property type="entry name" value="GH"/>
</dbReference>
<dbReference type="NCBIfam" id="TIGR00217">
    <property type="entry name" value="malQ"/>
    <property type="match status" value="1"/>
</dbReference>
<reference evidence="9" key="1">
    <citation type="journal article" date="2015" name="Nature">
        <title>Complex archaea that bridge the gap between prokaryotes and eukaryotes.</title>
        <authorList>
            <person name="Spang A."/>
            <person name="Saw J.H."/>
            <person name="Jorgensen S.L."/>
            <person name="Zaremba-Niedzwiedzka K."/>
            <person name="Martijn J."/>
            <person name="Lind A.E."/>
            <person name="van Eijk R."/>
            <person name="Schleper C."/>
            <person name="Guy L."/>
            <person name="Ettema T.J."/>
        </authorList>
    </citation>
    <scope>NUCLEOTIDE SEQUENCE</scope>
</reference>
<evidence type="ECO:0000256" key="7">
    <source>
        <dbReference type="ARBA" id="ARBA00031423"/>
    </source>
</evidence>
<dbReference type="SUPFAM" id="SSF51445">
    <property type="entry name" value="(Trans)glycosidases"/>
    <property type="match status" value="1"/>
</dbReference>
<evidence type="ECO:0000256" key="8">
    <source>
        <dbReference type="ARBA" id="ARBA00031501"/>
    </source>
</evidence>
<dbReference type="EC" id="2.4.1.25" evidence="3"/>
<evidence type="ECO:0000256" key="1">
    <source>
        <dbReference type="ARBA" id="ARBA00000439"/>
    </source>
</evidence>
<sequence length="362" mass="42976">SYWLNDYGLFVSIKRQFKGVDWSKWPEDLKDRKEGVIKEWEERLREMILMEKYFQYIFFKQWYSLKNYCKSKNLQIIGDVPIYVNYDSSDVWANPEVFKLDEEGRPVFVTGVPPDYFSSTGQLWGHPVYDWNFLKETQYSWWIMRIEYNLRLFDIFRLDHFRGFVSYWKIPVNEKRAINGRWEKSPAKDFFNTLFKHFPHLPFIAEDLGVITPDVKEIMNLFGFPGMRVLIFAFGKNLPTNTNAPHNYVKNTVVYTGTHDNNTIKGWFKKELDHEGRKRLSEYIGHKVSEKTVHWELIRLAMMSVANMVIIPMQDILGLGERARMNLPASSRGNWEWRVTQDQLSSTIAQGLSETTRIYGRV</sequence>
<dbReference type="InterPro" id="IPR003385">
    <property type="entry name" value="Glyco_hydro_77"/>
</dbReference>
<evidence type="ECO:0000256" key="5">
    <source>
        <dbReference type="ARBA" id="ARBA00022679"/>
    </source>
</evidence>
<dbReference type="AlphaFoldDB" id="A0A0F9JBK7"/>
<evidence type="ECO:0000256" key="3">
    <source>
        <dbReference type="ARBA" id="ARBA00012560"/>
    </source>
</evidence>
<evidence type="ECO:0000256" key="6">
    <source>
        <dbReference type="ARBA" id="ARBA00023277"/>
    </source>
</evidence>
<keyword evidence="4" id="KW-0328">Glycosyltransferase</keyword>
<evidence type="ECO:0000256" key="2">
    <source>
        <dbReference type="ARBA" id="ARBA00005684"/>
    </source>
</evidence>
<dbReference type="Pfam" id="PF02446">
    <property type="entry name" value="Glyco_hydro_77"/>
    <property type="match status" value="1"/>
</dbReference>